<accession>A0A9Q3PVS5</accession>
<organism evidence="2 3">
    <name type="scientific">Austropuccinia psidii MF-1</name>
    <dbReference type="NCBI Taxonomy" id="1389203"/>
    <lineage>
        <taxon>Eukaryota</taxon>
        <taxon>Fungi</taxon>
        <taxon>Dikarya</taxon>
        <taxon>Basidiomycota</taxon>
        <taxon>Pucciniomycotina</taxon>
        <taxon>Pucciniomycetes</taxon>
        <taxon>Pucciniales</taxon>
        <taxon>Sphaerophragmiaceae</taxon>
        <taxon>Austropuccinia</taxon>
    </lineage>
</organism>
<evidence type="ECO:0000256" key="1">
    <source>
        <dbReference type="SAM" id="MobiDB-lite"/>
    </source>
</evidence>
<feature type="region of interest" description="Disordered" evidence="1">
    <location>
        <begin position="1"/>
        <end position="29"/>
    </location>
</feature>
<name>A0A9Q3PVS5_9BASI</name>
<reference evidence="2" key="1">
    <citation type="submission" date="2021-03" db="EMBL/GenBank/DDBJ databases">
        <title>Draft genome sequence of rust myrtle Austropuccinia psidii MF-1, a brazilian biotype.</title>
        <authorList>
            <person name="Quecine M.C."/>
            <person name="Pachon D.M.R."/>
            <person name="Bonatelli M.L."/>
            <person name="Correr F.H."/>
            <person name="Franceschini L.M."/>
            <person name="Leite T.F."/>
            <person name="Margarido G.R.A."/>
            <person name="Almeida C.A."/>
            <person name="Ferrarezi J.A."/>
            <person name="Labate C.A."/>
        </authorList>
    </citation>
    <scope>NUCLEOTIDE SEQUENCE</scope>
    <source>
        <strain evidence="2">MF-1</strain>
    </source>
</reference>
<comment type="caution">
    <text evidence="2">The sequence shown here is derived from an EMBL/GenBank/DDBJ whole genome shotgun (WGS) entry which is preliminary data.</text>
</comment>
<sequence length="137" mass="16573">MQRHSTPFNEEKHSVKGSSTPILGESPTRARDIPNLEEWPRFSVEGEYNHVEFIRTIDMLQEYFHIPDEIIIGKLHSLFTRNEKKCYYKMRLDHVKHDWPWWKCEIIIEWANNSWRFKMENPFESAIINLEKDKPLT</sequence>
<proteinExistence type="predicted"/>
<dbReference type="EMBL" id="AVOT02097254">
    <property type="protein sequence ID" value="MBW0575914.1"/>
    <property type="molecule type" value="Genomic_DNA"/>
</dbReference>
<dbReference type="Proteomes" id="UP000765509">
    <property type="component" value="Unassembled WGS sequence"/>
</dbReference>
<keyword evidence="3" id="KW-1185">Reference proteome</keyword>
<evidence type="ECO:0000313" key="2">
    <source>
        <dbReference type="EMBL" id="MBW0575914.1"/>
    </source>
</evidence>
<protein>
    <submittedName>
        <fullName evidence="2">Uncharacterized protein</fullName>
    </submittedName>
</protein>
<dbReference type="AlphaFoldDB" id="A0A9Q3PVS5"/>
<gene>
    <name evidence="2" type="ORF">O181_115629</name>
</gene>
<evidence type="ECO:0000313" key="3">
    <source>
        <dbReference type="Proteomes" id="UP000765509"/>
    </source>
</evidence>